<dbReference type="InterPro" id="IPR014001">
    <property type="entry name" value="Helicase_ATP-bd"/>
</dbReference>
<dbReference type="SMART" id="SM00490">
    <property type="entry name" value="HELICc"/>
    <property type="match status" value="1"/>
</dbReference>
<dbReference type="SUPFAM" id="SSF52540">
    <property type="entry name" value="P-loop containing nucleoside triphosphate hydrolases"/>
    <property type="match status" value="1"/>
</dbReference>
<dbReference type="InterPro" id="IPR006935">
    <property type="entry name" value="Helicase/UvrB_N"/>
</dbReference>
<protein>
    <recommendedName>
        <fullName evidence="2">Helicase ATP-binding domain-containing protein</fullName>
    </recommendedName>
</protein>
<evidence type="ECO:0000313" key="3">
    <source>
        <dbReference type="EMBL" id="AMK54646.1"/>
    </source>
</evidence>
<dbReference type="KEGG" id="fro:AALO17_15120"/>
<dbReference type="GO" id="GO:0005524">
    <property type="term" value="F:ATP binding"/>
    <property type="evidence" value="ECO:0007669"/>
    <property type="project" value="InterPro"/>
</dbReference>
<accession>A0A140DVG9</accession>
<dbReference type="InterPro" id="IPR001650">
    <property type="entry name" value="Helicase_C-like"/>
</dbReference>
<feature type="compositionally biased region" description="Gly residues" evidence="1">
    <location>
        <begin position="346"/>
        <end position="359"/>
    </location>
</feature>
<name>A0A140DVG9_9FIRM</name>
<evidence type="ECO:0000256" key="1">
    <source>
        <dbReference type="SAM" id="MobiDB-lite"/>
    </source>
</evidence>
<dbReference type="GO" id="GO:0061749">
    <property type="term" value="F:forked DNA-dependent helicase activity"/>
    <property type="evidence" value="ECO:0007669"/>
    <property type="project" value="TreeGrafter"/>
</dbReference>
<dbReference type="InterPro" id="IPR050742">
    <property type="entry name" value="Helicase_Restrict-Modif_Enz"/>
</dbReference>
<reference evidence="3 4" key="1">
    <citation type="journal article" date="2016" name="Gut Pathog.">
        <title>Whole genome sequencing of "Faecalibaculum rodentium" ALO17, isolated from C57BL/6J laboratory mouse feces.</title>
        <authorList>
            <person name="Lim S."/>
            <person name="Chang D.H."/>
            <person name="Ahn S."/>
            <person name="Kim B.C."/>
        </authorList>
    </citation>
    <scope>NUCLEOTIDE SEQUENCE [LARGE SCALE GENOMIC DNA]</scope>
    <source>
        <strain evidence="3 4">Alo17</strain>
    </source>
</reference>
<dbReference type="AlphaFoldDB" id="A0A140DVG9"/>
<dbReference type="GO" id="GO:0000403">
    <property type="term" value="F:Y-form DNA binding"/>
    <property type="evidence" value="ECO:0007669"/>
    <property type="project" value="TreeGrafter"/>
</dbReference>
<proteinExistence type="predicted"/>
<feature type="domain" description="Helicase ATP-binding" evidence="2">
    <location>
        <begin position="2"/>
        <end position="157"/>
    </location>
</feature>
<dbReference type="PANTHER" id="PTHR47396:SF1">
    <property type="entry name" value="ATP-DEPENDENT HELICASE IRC3-RELATED"/>
    <property type="match status" value="1"/>
</dbReference>
<dbReference type="Proteomes" id="UP000069771">
    <property type="component" value="Chromosome"/>
</dbReference>
<dbReference type="PROSITE" id="PS51192">
    <property type="entry name" value="HELICASE_ATP_BIND_1"/>
    <property type="match status" value="1"/>
</dbReference>
<dbReference type="GO" id="GO:0036121">
    <property type="term" value="F:double-stranded DNA helicase activity"/>
    <property type="evidence" value="ECO:0007669"/>
    <property type="project" value="TreeGrafter"/>
</dbReference>
<dbReference type="Gene3D" id="3.40.50.300">
    <property type="entry name" value="P-loop containing nucleotide triphosphate hydrolases"/>
    <property type="match status" value="2"/>
</dbReference>
<organism evidence="3 4">
    <name type="scientific">Faecalibaculum rodentium</name>
    <dbReference type="NCBI Taxonomy" id="1702221"/>
    <lineage>
        <taxon>Bacteria</taxon>
        <taxon>Bacillati</taxon>
        <taxon>Bacillota</taxon>
        <taxon>Erysipelotrichia</taxon>
        <taxon>Erysipelotrichales</taxon>
        <taxon>Erysipelotrichaceae</taxon>
        <taxon>Faecalibaculum</taxon>
    </lineage>
</organism>
<evidence type="ECO:0000313" key="4">
    <source>
        <dbReference type="Proteomes" id="UP000069771"/>
    </source>
</evidence>
<dbReference type="SMART" id="SM00487">
    <property type="entry name" value="DEXDc"/>
    <property type="match status" value="1"/>
</dbReference>
<dbReference type="OrthoDB" id="9802848at2"/>
<dbReference type="PANTHER" id="PTHR47396">
    <property type="entry name" value="TYPE I RESTRICTION ENZYME ECOKI R PROTEIN"/>
    <property type="match status" value="1"/>
</dbReference>
<dbReference type="EMBL" id="CP011391">
    <property type="protein sequence ID" value="AMK54646.1"/>
    <property type="molecule type" value="Genomic_DNA"/>
</dbReference>
<keyword evidence="4" id="KW-1185">Reference proteome</keyword>
<dbReference type="STRING" id="1702221.AALO17_15120"/>
<evidence type="ECO:0000259" key="2">
    <source>
        <dbReference type="PROSITE" id="PS51192"/>
    </source>
</evidence>
<feature type="region of interest" description="Disordered" evidence="1">
    <location>
        <begin position="340"/>
        <end position="362"/>
    </location>
</feature>
<dbReference type="InterPro" id="IPR027417">
    <property type="entry name" value="P-loop_NTPase"/>
</dbReference>
<gene>
    <name evidence="3" type="ORF">AALO17_15120</name>
</gene>
<dbReference type="Pfam" id="PF04851">
    <property type="entry name" value="ResIII"/>
    <property type="match status" value="1"/>
</dbReference>
<sequence>MAEFEQGTKRTLLILPTGGGKTIVLSGIAYKFAYDRNRNPTGGKVLILAHQNILINQAADKFQTVMELPVFREQGRQTGCLEPVTVSSMQTMQRRLDRFPPDFFRLIIIDEAHHAMSAGYQRILEHFTDARVLGVTATPDRADGKKLSCFDSVAFEYTIKQAIDDGYLVPLKVKRAPLTINLSKVRKRRGDMDASDLGSVIEPYLHQIAEIARGMAKGRRIVCFVPLIRTAKKAAEIFSHYGFRAAWTAGEDDEKTDKLAAFAAGEFDIIFNSMLLTEGWDCPETDCVIVLRPTMSRALYVQMVGRGLRLAAGKKDCLLIDLLFQNDKFTLASPKDILGENRKRSGGGGMAPWMTGGGQQTDAEQRLAKALDKAAKKYQDPRESDKWRSVLENAPANELFDPPCSDSQKRKLKALKLDATALTYSQADAILKAAEAEKMPSNAMRWRLSQLGYSDEEIAGMNFPAARKALAKQKAMGRW</sequence>
<dbReference type="GO" id="GO:0016787">
    <property type="term" value="F:hydrolase activity"/>
    <property type="evidence" value="ECO:0007669"/>
    <property type="project" value="InterPro"/>
</dbReference>
<dbReference type="Pfam" id="PF00271">
    <property type="entry name" value="Helicase_C"/>
    <property type="match status" value="1"/>
</dbReference>